<sequence length="345" mass="38385">MLGQIPTPKSLCILRLSAIGDVCHAVAMVQQIQKQYPDIEITWVLGKVEHMLLKDLPGINFVIFDKSKGFTAFKELKSAMNGRKFDVLFHMQAALRASIASLCISAKIRIGFDRARAREGQWLFSNRKVAPQNQPHVLEGFMAFANAIGVKTEEPHWLMPFGENERTYAKELIPQDKFYTVISAAASKAERNWPAQKYAQAADYLSKKGYHVVLCGGPGELEVNLANDIAKHANVELINLVGKTNLKQLMAVLESAKLVIAPDTGPTHMATTVETPVIGLYAHSNPKRTGPYTCQHYVASVYEECVLEQHGKPSEQLPWNTRAKGELMDRITVDMVITNIDKILS</sequence>
<evidence type="ECO:0000313" key="4">
    <source>
        <dbReference type="Proteomes" id="UP001248581"/>
    </source>
</evidence>
<keyword evidence="1" id="KW-0328">Glycosyltransferase</keyword>
<gene>
    <name evidence="3" type="ORF">RI845_02035</name>
</gene>
<dbReference type="Proteomes" id="UP001248581">
    <property type="component" value="Chromosome"/>
</dbReference>
<dbReference type="PANTHER" id="PTHR30160">
    <property type="entry name" value="TETRAACYLDISACCHARIDE 4'-KINASE-RELATED"/>
    <property type="match status" value="1"/>
</dbReference>
<dbReference type="SUPFAM" id="SSF53756">
    <property type="entry name" value="UDP-Glycosyltransferase/glycogen phosphorylase"/>
    <property type="match status" value="1"/>
</dbReference>
<evidence type="ECO:0000256" key="2">
    <source>
        <dbReference type="ARBA" id="ARBA00022679"/>
    </source>
</evidence>
<reference evidence="4" key="1">
    <citation type="submission" date="2023-09" db="EMBL/GenBank/DDBJ databases">
        <authorList>
            <person name="Li S."/>
            <person name="Li X."/>
            <person name="Zhang C."/>
            <person name="Zhao Z."/>
        </authorList>
    </citation>
    <scope>NUCLEOTIDE SEQUENCE [LARGE SCALE GENOMIC DNA]</scope>
    <source>
        <strain evidence="4">SQ345</strain>
    </source>
</reference>
<accession>A0ABY9TMF2</accession>
<keyword evidence="2" id="KW-0808">Transferase</keyword>
<evidence type="ECO:0000256" key="1">
    <source>
        <dbReference type="ARBA" id="ARBA00022676"/>
    </source>
</evidence>
<dbReference type="PANTHER" id="PTHR30160:SF21">
    <property type="entry name" value="LIPOPOLYSACCHARIDE CORE HEPTOSYLTRANSFERASE OPSX"/>
    <property type="match status" value="1"/>
</dbReference>
<protein>
    <submittedName>
        <fullName evidence="3">Glycosyltransferase family 9 protein</fullName>
    </submittedName>
</protein>
<dbReference type="EMBL" id="CP134146">
    <property type="protein sequence ID" value="WNC68945.1"/>
    <property type="molecule type" value="Genomic_DNA"/>
</dbReference>
<keyword evidence="4" id="KW-1185">Reference proteome</keyword>
<dbReference type="InterPro" id="IPR051199">
    <property type="entry name" value="LPS_LOS_Heptosyltrfase"/>
</dbReference>
<evidence type="ECO:0000313" key="3">
    <source>
        <dbReference type="EMBL" id="WNC68945.1"/>
    </source>
</evidence>
<name>A0ABY9TMF2_9GAMM</name>
<dbReference type="CDD" id="cd03789">
    <property type="entry name" value="GT9_LPS_heptosyltransferase"/>
    <property type="match status" value="1"/>
</dbReference>
<dbReference type="RefSeq" id="WP_348388099.1">
    <property type="nucleotide sequence ID" value="NZ_CP134146.1"/>
</dbReference>
<dbReference type="InterPro" id="IPR002201">
    <property type="entry name" value="Glyco_trans_9"/>
</dbReference>
<proteinExistence type="predicted"/>
<organism evidence="3 4">
    <name type="scientific">Thalassotalea nanhaiensis</name>
    <dbReference type="NCBI Taxonomy" id="3065648"/>
    <lineage>
        <taxon>Bacteria</taxon>
        <taxon>Pseudomonadati</taxon>
        <taxon>Pseudomonadota</taxon>
        <taxon>Gammaproteobacteria</taxon>
        <taxon>Alteromonadales</taxon>
        <taxon>Colwelliaceae</taxon>
        <taxon>Thalassotalea</taxon>
    </lineage>
</organism>
<dbReference type="Gene3D" id="3.40.50.2000">
    <property type="entry name" value="Glycogen Phosphorylase B"/>
    <property type="match status" value="2"/>
</dbReference>
<dbReference type="Pfam" id="PF01075">
    <property type="entry name" value="Glyco_transf_9"/>
    <property type="match status" value="1"/>
</dbReference>